<feature type="transmembrane region" description="Helical" evidence="9">
    <location>
        <begin position="99"/>
        <end position="119"/>
    </location>
</feature>
<evidence type="ECO:0000256" key="1">
    <source>
        <dbReference type="ARBA" id="ARBA00022448"/>
    </source>
</evidence>
<keyword evidence="5 9" id="KW-0812">Transmembrane</keyword>
<evidence type="ECO:0000256" key="6">
    <source>
        <dbReference type="ARBA" id="ARBA00022847"/>
    </source>
</evidence>
<evidence type="ECO:0000256" key="3">
    <source>
        <dbReference type="ARBA" id="ARBA00022519"/>
    </source>
</evidence>
<dbReference type="GO" id="GO:0015153">
    <property type="term" value="F:rhamnose transmembrane transporter activity"/>
    <property type="evidence" value="ECO:0007669"/>
    <property type="project" value="InterPro"/>
</dbReference>
<dbReference type="InterPro" id="IPR004673">
    <property type="entry name" value="L-rhamnose-proton_sym_RhaT"/>
</dbReference>
<feature type="transmembrane region" description="Helical" evidence="9">
    <location>
        <begin position="329"/>
        <end position="347"/>
    </location>
</feature>
<evidence type="ECO:0000256" key="9">
    <source>
        <dbReference type="SAM" id="Phobius"/>
    </source>
</evidence>
<dbReference type="AlphaFoldDB" id="M5U6G4"/>
<dbReference type="SUPFAM" id="SSF103473">
    <property type="entry name" value="MFS general substrate transporter"/>
    <property type="match status" value="1"/>
</dbReference>
<dbReference type="Proteomes" id="UP000011885">
    <property type="component" value="Unassembled WGS sequence"/>
</dbReference>
<reference evidence="10 11" key="1">
    <citation type="journal article" date="2013" name="Mar. Genomics">
        <title>Expression of sulfatases in Rhodopirellula baltica and the diversity of sulfatases in the genus Rhodopirellula.</title>
        <authorList>
            <person name="Wegner C.E."/>
            <person name="Richter-Heitmann T."/>
            <person name="Klindworth A."/>
            <person name="Klockow C."/>
            <person name="Richter M."/>
            <person name="Achstetter T."/>
            <person name="Glockner F.O."/>
            <person name="Harder J."/>
        </authorList>
    </citation>
    <scope>NUCLEOTIDE SEQUENCE [LARGE SCALE GENOMIC DNA]</scope>
    <source>
        <strain evidence="10 11">SM41</strain>
    </source>
</reference>
<feature type="transmembrane region" description="Helical" evidence="9">
    <location>
        <begin position="125"/>
        <end position="146"/>
    </location>
</feature>
<feature type="transmembrane region" description="Helical" evidence="9">
    <location>
        <begin position="296"/>
        <end position="317"/>
    </location>
</feature>
<dbReference type="Pfam" id="PF06379">
    <property type="entry name" value="RhaT"/>
    <property type="match status" value="1"/>
</dbReference>
<feature type="transmembrane region" description="Helical" evidence="9">
    <location>
        <begin position="265"/>
        <end position="284"/>
    </location>
</feature>
<feature type="transmembrane region" description="Helical" evidence="9">
    <location>
        <begin position="222"/>
        <end position="245"/>
    </location>
</feature>
<feature type="transmembrane region" description="Helical" evidence="9">
    <location>
        <begin position="66"/>
        <end position="87"/>
    </location>
</feature>
<evidence type="ECO:0000256" key="8">
    <source>
        <dbReference type="ARBA" id="ARBA00023136"/>
    </source>
</evidence>
<evidence type="ECO:0000313" key="11">
    <source>
        <dbReference type="Proteomes" id="UP000011885"/>
    </source>
</evidence>
<feature type="transmembrane region" description="Helical" evidence="9">
    <location>
        <begin position="6"/>
        <end position="22"/>
    </location>
</feature>
<proteinExistence type="predicted"/>
<keyword evidence="11" id="KW-1185">Reference proteome</keyword>
<evidence type="ECO:0000256" key="2">
    <source>
        <dbReference type="ARBA" id="ARBA00022475"/>
    </source>
</evidence>
<dbReference type="OrthoDB" id="5241629at2"/>
<keyword evidence="6" id="KW-0769">Symport</keyword>
<keyword evidence="2" id="KW-1003">Cell membrane</keyword>
<evidence type="ECO:0000256" key="5">
    <source>
        <dbReference type="ARBA" id="ARBA00022692"/>
    </source>
</evidence>
<keyword evidence="1" id="KW-0813">Transport</keyword>
<organism evidence="10 11">
    <name type="scientific">Rhodopirellula sallentina SM41</name>
    <dbReference type="NCBI Taxonomy" id="1263870"/>
    <lineage>
        <taxon>Bacteria</taxon>
        <taxon>Pseudomonadati</taxon>
        <taxon>Planctomycetota</taxon>
        <taxon>Planctomycetia</taxon>
        <taxon>Pirellulales</taxon>
        <taxon>Pirellulaceae</taxon>
        <taxon>Rhodopirellula</taxon>
    </lineage>
</organism>
<dbReference type="PATRIC" id="fig|1263870.3.peg.1822"/>
<dbReference type="InterPro" id="IPR036259">
    <property type="entry name" value="MFS_trans_sf"/>
</dbReference>
<dbReference type="GO" id="GO:0015293">
    <property type="term" value="F:symporter activity"/>
    <property type="evidence" value="ECO:0007669"/>
    <property type="project" value="UniProtKB-KW"/>
</dbReference>
<dbReference type="GO" id="GO:0016020">
    <property type="term" value="C:membrane"/>
    <property type="evidence" value="ECO:0007669"/>
    <property type="project" value="InterPro"/>
</dbReference>
<accession>M5U6G4</accession>
<feature type="transmembrane region" description="Helical" evidence="9">
    <location>
        <begin position="181"/>
        <end position="202"/>
    </location>
</feature>
<evidence type="ECO:0000256" key="4">
    <source>
        <dbReference type="ARBA" id="ARBA00022597"/>
    </source>
</evidence>
<evidence type="ECO:0000256" key="7">
    <source>
        <dbReference type="ARBA" id="ARBA00022989"/>
    </source>
</evidence>
<keyword evidence="8 9" id="KW-0472">Membrane</keyword>
<comment type="caution">
    <text evidence="10">The sequence shown here is derived from an EMBL/GenBank/DDBJ whole genome shotgun (WGS) entry which is preliminary data.</text>
</comment>
<protein>
    <submittedName>
        <fullName evidence="10">RhaT l-rhamnose-proton</fullName>
    </submittedName>
</protein>
<keyword evidence="7 9" id="KW-1133">Transmembrane helix</keyword>
<sequence length="371" mass="38519">MFIGIAAALVAGTMLGLYALPGKYTTDFEEENKWSLFFILTMFVVPLGATLTLMKGVGAVYSGIDSGILLTMIVSSFLWGVGVMMWGKAIDHIGLSLGFSLFIGTVILVGSILPLGIAISKGQPLPSTPALIAILTGIAIVLLGVLSNGKAGLAREADEAAIKSAEDAEGDGGESAKPKSYALGITIAVVGGLLATGFNVAFTYGAGPLGEAVVANGNPGWMTAMAVMLPVFLSGGAVMTFYFLYQLSQKKAWGKFKTPAFGKNFVLIFVMAFFHYAASAMYAFAADKLGANGPVVVYAIFNTTCLVVAVVSGILTGEWTKASPTARRWLYTGLFCMVAGVLTLAFGQTLDQAPETEPVAEAVVAADAEGV</sequence>
<evidence type="ECO:0000313" key="10">
    <source>
        <dbReference type="EMBL" id="EMI56854.1"/>
    </source>
</evidence>
<keyword evidence="3" id="KW-0997">Cell inner membrane</keyword>
<dbReference type="RefSeq" id="WP_008676340.1">
    <property type="nucleotide sequence ID" value="NZ_ANOH01000120.1"/>
</dbReference>
<keyword evidence="4" id="KW-0762">Sugar transport</keyword>
<name>M5U6G4_9BACT</name>
<dbReference type="EMBL" id="ANOH01000120">
    <property type="protein sequence ID" value="EMI56854.1"/>
    <property type="molecule type" value="Genomic_DNA"/>
</dbReference>
<feature type="transmembrane region" description="Helical" evidence="9">
    <location>
        <begin position="34"/>
        <end position="54"/>
    </location>
</feature>
<gene>
    <name evidence="10" type="ORF">RSSM_01700</name>
</gene>